<dbReference type="InterPro" id="IPR037010">
    <property type="entry name" value="VitB12-dep_Met_synth_activ_sf"/>
</dbReference>
<sequence>MVGYIAKSCITVDKGEVLRYLGHKQNNSISPELNGIIDEMCDLGIKLAEPQYVYDVYPLKKEEKTKKVIPLYGNKIDHLLRNCTDIIAMAVTIGPALENEVTRLFEKKEYTRGIVLDAVGTQLSEASADALEDILEEGLYGQYFLTGRYSPGYGDWGLDVQPYFLKALSADDIGITISEANILLPRKSITAIIGLAVEKQEKEGICPDCSFHICSYRKEG</sequence>
<dbReference type="KEGG" id="kme:H0A61_00839"/>
<dbReference type="SUPFAM" id="SSF56507">
    <property type="entry name" value="Methionine synthase activation domain-like"/>
    <property type="match status" value="1"/>
</dbReference>
<dbReference type="Gene3D" id="3.40.109.40">
    <property type="match status" value="1"/>
</dbReference>
<gene>
    <name evidence="1" type="ORF">H0A61_00839</name>
</gene>
<evidence type="ECO:0000313" key="2">
    <source>
        <dbReference type="Proteomes" id="UP000662904"/>
    </source>
</evidence>
<keyword evidence="2" id="KW-1185">Reference proteome</keyword>
<dbReference type="Proteomes" id="UP000662904">
    <property type="component" value="Chromosome"/>
</dbReference>
<evidence type="ECO:0000313" key="1">
    <source>
        <dbReference type="EMBL" id="QSQ08512.1"/>
    </source>
</evidence>
<accession>A0A8A0RKU7</accession>
<protein>
    <recommendedName>
        <fullName evidence="3">Methionine synthase</fullName>
    </recommendedName>
</protein>
<reference evidence="1" key="1">
    <citation type="submission" date="2020-07" db="EMBL/GenBank/DDBJ databases">
        <title>Koleobacter methoxysyntrophicus gen. nov., sp. nov., a novel anaerobic bacterium isolated from deep subsurface oil field and proposal of Koleobacterales ord. nov. in the phylum Firmicutes.</title>
        <authorList>
            <person name="Sakamoto S."/>
            <person name="Tamaki H."/>
        </authorList>
    </citation>
    <scope>NUCLEOTIDE SEQUENCE</scope>
    <source>
        <strain evidence="1">NRmbB1</strain>
    </source>
</reference>
<dbReference type="RefSeq" id="WP_206708723.1">
    <property type="nucleotide sequence ID" value="NZ_CP059066.1"/>
</dbReference>
<dbReference type="GO" id="GO:0008705">
    <property type="term" value="F:methionine synthase activity"/>
    <property type="evidence" value="ECO:0007669"/>
    <property type="project" value="InterPro"/>
</dbReference>
<dbReference type="AlphaFoldDB" id="A0A8A0RKU7"/>
<dbReference type="EMBL" id="CP059066">
    <property type="protein sequence ID" value="QSQ08512.1"/>
    <property type="molecule type" value="Genomic_DNA"/>
</dbReference>
<evidence type="ECO:0008006" key="3">
    <source>
        <dbReference type="Google" id="ProtNLM"/>
    </source>
</evidence>
<organism evidence="1 2">
    <name type="scientific">Koleobacter methoxysyntrophicus</name>
    <dbReference type="NCBI Taxonomy" id="2751313"/>
    <lineage>
        <taxon>Bacteria</taxon>
        <taxon>Bacillati</taxon>
        <taxon>Bacillota</taxon>
        <taxon>Clostridia</taxon>
        <taxon>Koleobacterales</taxon>
        <taxon>Koleobacteraceae</taxon>
        <taxon>Koleobacter</taxon>
    </lineage>
</organism>
<name>A0A8A0RKU7_9FIRM</name>
<proteinExistence type="predicted"/>